<dbReference type="EMBL" id="JX041894">
    <property type="protein sequence ID" value="AFN21496.1"/>
    <property type="molecule type" value="mRNA"/>
</dbReference>
<evidence type="ECO:0000256" key="14">
    <source>
        <dbReference type="ARBA" id="ARBA00039086"/>
    </source>
</evidence>
<dbReference type="GO" id="GO:0005737">
    <property type="term" value="C:cytoplasm"/>
    <property type="evidence" value="ECO:0007669"/>
    <property type="project" value="UniProtKB-SubCell"/>
</dbReference>
<comment type="catalytic activity">
    <reaction evidence="11">
        <text>3-phenylpyruvate = enol-phenylpyruvate</text>
        <dbReference type="Rhea" id="RHEA:17097"/>
        <dbReference type="ChEBI" id="CHEBI:16815"/>
        <dbReference type="ChEBI" id="CHEBI:18005"/>
        <dbReference type="EC" id="5.3.2.1"/>
    </reaction>
</comment>
<evidence type="ECO:0000256" key="6">
    <source>
        <dbReference type="ARBA" id="ARBA00022525"/>
    </source>
</evidence>
<evidence type="ECO:0000256" key="17">
    <source>
        <dbReference type="ARBA" id="ARBA00041912"/>
    </source>
</evidence>
<dbReference type="PANTHER" id="PTHR11954:SF6">
    <property type="entry name" value="MACROPHAGE MIGRATION INHIBITORY FACTOR"/>
    <property type="match status" value="1"/>
</dbReference>
<reference evidence="19" key="2">
    <citation type="journal article" date="2013" name="Dev. Comp. Immunol.">
        <title>Molecular characterization, tissue distribution and functional analysis of macrophage migration inhibitory factor protein (MIF) in Chinese giant salamanders Andrias davidianus.</title>
        <authorList>
            <person name="Wang L."/>
            <person name="Yang H."/>
            <person name="Li F."/>
            <person name="Zhang Y."/>
            <person name="Yang Z."/>
            <person name="Li Y."/>
            <person name="Liu X."/>
        </authorList>
    </citation>
    <scope>NUCLEOTIDE SEQUENCE</scope>
</reference>
<keyword evidence="8" id="KW-0391">Immunity</keyword>
<dbReference type="GO" id="GO:0005615">
    <property type="term" value="C:extracellular space"/>
    <property type="evidence" value="ECO:0007669"/>
    <property type="project" value="UniProtKB-KW"/>
</dbReference>
<keyword evidence="6" id="KW-0964">Secreted</keyword>
<evidence type="ECO:0000256" key="7">
    <source>
        <dbReference type="ARBA" id="ARBA00022588"/>
    </source>
</evidence>
<dbReference type="InterPro" id="IPR014347">
    <property type="entry name" value="Tautomerase/MIF_sf"/>
</dbReference>
<dbReference type="GO" id="GO:0005125">
    <property type="term" value="F:cytokine activity"/>
    <property type="evidence" value="ECO:0007669"/>
    <property type="project" value="UniProtKB-KW"/>
</dbReference>
<evidence type="ECO:0000313" key="19">
    <source>
        <dbReference type="EMBL" id="AFN21496.1"/>
    </source>
</evidence>
<dbReference type="GO" id="GO:0006954">
    <property type="term" value="P:inflammatory response"/>
    <property type="evidence" value="ECO:0007669"/>
    <property type="project" value="UniProtKB-KW"/>
</dbReference>
<dbReference type="GO" id="GO:0045087">
    <property type="term" value="P:innate immune response"/>
    <property type="evidence" value="ECO:0007669"/>
    <property type="project" value="UniProtKB-KW"/>
</dbReference>
<dbReference type="SMR" id="I6VD49"/>
<dbReference type="PANTHER" id="PTHR11954">
    <property type="entry name" value="D-DOPACHROME DECARBOXYLASE"/>
    <property type="match status" value="1"/>
</dbReference>
<comment type="similarity">
    <text evidence="3">Belongs to the MIF family.</text>
</comment>
<name>I6VD49_ANDDA</name>
<evidence type="ECO:0000256" key="3">
    <source>
        <dbReference type="ARBA" id="ARBA00005851"/>
    </source>
</evidence>
<evidence type="ECO:0000256" key="1">
    <source>
        <dbReference type="ARBA" id="ARBA00004496"/>
    </source>
</evidence>
<keyword evidence="7" id="KW-0399">Innate immunity</keyword>
<protein>
    <recommendedName>
        <fullName evidence="15">Macrophage migration inhibitory factor</fullName>
        <ecNumber evidence="14">5.3.2.1</ecNumber>
        <ecNumber evidence="13">5.3.3.12</ecNumber>
    </recommendedName>
    <alternativeName>
        <fullName evidence="18">L-dopachrome isomerase</fullName>
    </alternativeName>
    <alternativeName>
        <fullName evidence="16">L-dopachrome tautomerase</fullName>
    </alternativeName>
    <alternativeName>
        <fullName evidence="17">Phenylpyruvate tautomerase</fullName>
    </alternativeName>
</protein>
<evidence type="ECO:0000256" key="12">
    <source>
        <dbReference type="ARBA" id="ARBA00036823"/>
    </source>
</evidence>
<dbReference type="Gene3D" id="3.30.429.10">
    <property type="entry name" value="Macrophage Migration Inhibitory Factor"/>
    <property type="match status" value="1"/>
</dbReference>
<keyword evidence="5" id="KW-0202">Cytokine</keyword>
<evidence type="ECO:0000256" key="18">
    <source>
        <dbReference type="ARBA" id="ARBA00042730"/>
    </source>
</evidence>
<evidence type="ECO:0000256" key="11">
    <source>
        <dbReference type="ARBA" id="ARBA00036735"/>
    </source>
</evidence>
<dbReference type="InterPro" id="IPR001398">
    <property type="entry name" value="Macrophage_inhib_fac"/>
</dbReference>
<reference evidence="19" key="1">
    <citation type="submission" date="2012-05" db="EMBL/GenBank/DDBJ databases">
        <authorList>
            <person name="Wang L.-X."/>
        </authorList>
    </citation>
    <scope>NUCLEOTIDE SEQUENCE</scope>
</reference>
<dbReference type="GO" id="GO:0050178">
    <property type="term" value="F:phenylpyruvate tautomerase activity"/>
    <property type="evidence" value="ECO:0007669"/>
    <property type="project" value="UniProtKB-EC"/>
</dbReference>
<proteinExistence type="evidence at transcript level"/>
<comment type="catalytic activity">
    <reaction evidence="12">
        <text>L-dopachrome = 5,6-dihydroxyindole-2-carboxylate</text>
        <dbReference type="Rhea" id="RHEA:13041"/>
        <dbReference type="ChEBI" id="CHEBI:16875"/>
        <dbReference type="ChEBI" id="CHEBI:57509"/>
        <dbReference type="EC" id="5.3.3.12"/>
    </reaction>
</comment>
<evidence type="ECO:0000256" key="8">
    <source>
        <dbReference type="ARBA" id="ARBA00022859"/>
    </source>
</evidence>
<dbReference type="InterPro" id="IPR019829">
    <property type="entry name" value="Macrophage_inhib_fac_CS"/>
</dbReference>
<dbReference type="Pfam" id="PF01187">
    <property type="entry name" value="MIF"/>
    <property type="match status" value="1"/>
</dbReference>
<comment type="subcellular location">
    <subcellularLocation>
        <location evidence="1">Cytoplasm</location>
    </subcellularLocation>
    <subcellularLocation>
        <location evidence="2">Secreted</location>
    </subcellularLocation>
</comment>
<dbReference type="AlphaFoldDB" id="I6VD49"/>
<accession>I6VD49</accession>
<dbReference type="PROSITE" id="PS01158">
    <property type="entry name" value="MIF"/>
    <property type="match status" value="1"/>
</dbReference>
<evidence type="ECO:0000256" key="4">
    <source>
        <dbReference type="ARBA" id="ARBA00022490"/>
    </source>
</evidence>
<evidence type="ECO:0000256" key="5">
    <source>
        <dbReference type="ARBA" id="ARBA00022514"/>
    </source>
</evidence>
<keyword evidence="9" id="KW-0395">Inflammatory response</keyword>
<dbReference type="EC" id="5.3.2.1" evidence="14"/>
<evidence type="ECO:0000256" key="15">
    <source>
        <dbReference type="ARBA" id="ARBA00039619"/>
    </source>
</evidence>
<evidence type="ECO:0000256" key="10">
    <source>
        <dbReference type="ARBA" id="ARBA00023235"/>
    </source>
</evidence>
<evidence type="ECO:0000256" key="16">
    <source>
        <dbReference type="ARBA" id="ARBA00041631"/>
    </source>
</evidence>
<dbReference type="GO" id="GO:0004167">
    <property type="term" value="F:dopachrome isomerase activity"/>
    <property type="evidence" value="ECO:0007669"/>
    <property type="project" value="UniProtKB-EC"/>
</dbReference>
<evidence type="ECO:0000256" key="2">
    <source>
        <dbReference type="ARBA" id="ARBA00004613"/>
    </source>
</evidence>
<organism evidence="19">
    <name type="scientific">Andrias davidianus</name>
    <name type="common">Chinese giant salamander</name>
    <name type="synonym">Sieboldia davidiana</name>
    <dbReference type="NCBI Taxonomy" id="141262"/>
    <lineage>
        <taxon>Eukaryota</taxon>
        <taxon>Metazoa</taxon>
        <taxon>Chordata</taxon>
        <taxon>Craniata</taxon>
        <taxon>Vertebrata</taxon>
        <taxon>Euteleostomi</taxon>
        <taxon>Amphibia</taxon>
        <taxon>Batrachia</taxon>
        <taxon>Caudata</taxon>
        <taxon>Cryptobranchoidea</taxon>
        <taxon>Cryptobranchidae</taxon>
        <taxon>Andrias</taxon>
    </lineage>
</organism>
<sequence length="115" mass="12535">MPMFVLQTNVCKDAVPENLMGELTQQLAKATGKPAQYIAVHIVPDQMMSFGGTTDPCALCSLCSIGKIGGPQNKNYSKMLCEVLTKELHIPADRVYINYYDMNAANVGWNGSTFA</sequence>
<keyword evidence="10" id="KW-0413">Isomerase</keyword>
<keyword evidence="4" id="KW-0963">Cytoplasm</keyword>
<evidence type="ECO:0000256" key="13">
    <source>
        <dbReference type="ARBA" id="ARBA00038932"/>
    </source>
</evidence>
<dbReference type="FunFam" id="3.30.429.10:FF:000001">
    <property type="entry name" value="Macrophage migration inhibitory factor"/>
    <property type="match status" value="1"/>
</dbReference>
<dbReference type="SUPFAM" id="SSF55331">
    <property type="entry name" value="Tautomerase/MIF"/>
    <property type="match status" value="1"/>
</dbReference>
<gene>
    <name evidence="19" type="primary">MIF</name>
</gene>
<evidence type="ECO:0000256" key="9">
    <source>
        <dbReference type="ARBA" id="ARBA00023198"/>
    </source>
</evidence>
<dbReference type="EC" id="5.3.3.12" evidence="13"/>